<evidence type="ECO:0000256" key="10">
    <source>
        <dbReference type="ARBA" id="ARBA00022723"/>
    </source>
</evidence>
<comment type="similarity">
    <text evidence="5">Belongs to the ribonuclease III family.</text>
</comment>
<evidence type="ECO:0000256" key="18">
    <source>
        <dbReference type="ARBA" id="ARBA00023242"/>
    </source>
</evidence>
<dbReference type="PROSITE" id="PS50142">
    <property type="entry name" value="RNASE_3_2"/>
    <property type="match status" value="2"/>
</dbReference>
<dbReference type="GO" id="GO:0031054">
    <property type="term" value="P:pre-miRNA processing"/>
    <property type="evidence" value="ECO:0007669"/>
    <property type="project" value="InterPro"/>
</dbReference>
<evidence type="ECO:0000259" key="27">
    <source>
        <dbReference type="PROSITE" id="PS50142"/>
    </source>
</evidence>
<evidence type="ECO:0000256" key="6">
    <source>
        <dbReference type="ARBA" id="ARBA00012177"/>
    </source>
</evidence>
<dbReference type="CDD" id="cd19877">
    <property type="entry name" value="DSRM_RNAse_III_meta_like"/>
    <property type="match status" value="1"/>
</dbReference>
<dbReference type="InterPro" id="IPR044442">
    <property type="entry name" value="RNAse_III_DSRM__animal"/>
</dbReference>
<dbReference type="Pfam" id="PF00636">
    <property type="entry name" value="Ribonuclease_3"/>
    <property type="match status" value="1"/>
</dbReference>
<evidence type="ECO:0000256" key="2">
    <source>
        <dbReference type="ARBA" id="ARBA00001936"/>
    </source>
</evidence>
<evidence type="ECO:0000256" key="22">
    <source>
        <dbReference type="ARBA" id="ARBA00083702"/>
    </source>
</evidence>
<dbReference type="GO" id="GO:0007506">
    <property type="term" value="P:gonadal mesoderm development"/>
    <property type="evidence" value="ECO:0007669"/>
    <property type="project" value="UniProtKB-KW"/>
</dbReference>
<keyword evidence="13" id="KW-0378">Hydrolase</keyword>
<evidence type="ECO:0000256" key="13">
    <source>
        <dbReference type="ARBA" id="ARBA00022801"/>
    </source>
</evidence>
<feature type="domain" description="RNase III" evidence="27">
    <location>
        <begin position="796"/>
        <end position="976"/>
    </location>
</feature>
<evidence type="ECO:0000256" key="4">
    <source>
        <dbReference type="ARBA" id="ARBA00004123"/>
    </source>
</evidence>
<dbReference type="SUPFAM" id="SSF54768">
    <property type="entry name" value="dsRNA-binding domain-like"/>
    <property type="match status" value="1"/>
</dbReference>
<evidence type="ECO:0000256" key="11">
    <source>
        <dbReference type="ARBA" id="ARBA00022737"/>
    </source>
</evidence>
<keyword evidence="10" id="KW-0479">Metal-binding</keyword>
<dbReference type="GeneID" id="105368531"/>
<evidence type="ECO:0000256" key="15">
    <source>
        <dbReference type="ARBA" id="ARBA00022884"/>
    </source>
</evidence>
<evidence type="ECO:0000256" key="7">
    <source>
        <dbReference type="ARBA" id="ARBA00017706"/>
    </source>
</evidence>
<dbReference type="Pfam" id="PF00035">
    <property type="entry name" value="dsrm"/>
    <property type="match status" value="1"/>
</dbReference>
<dbReference type="Pfam" id="PF26050">
    <property type="entry name" value="Helical_CED_Drosha"/>
    <property type="match status" value="1"/>
</dbReference>
<feature type="domain" description="RNase III" evidence="27">
    <location>
        <begin position="1028"/>
        <end position="1151"/>
    </location>
</feature>
<protein>
    <recommendedName>
        <fullName evidence="7">Ribonuclease 3</fullName>
        <ecNumber evidence="6">3.1.26.3</ecNumber>
    </recommendedName>
    <alternativeName>
        <fullName evidence="19">Ribonuclease III</fullName>
    </alternativeName>
    <alternativeName>
        <fullName evidence="21 22">protein Drosha</fullName>
    </alternativeName>
</protein>
<comment type="catalytic activity">
    <reaction evidence="1">
        <text>Endonucleolytic cleavage to 5'-phosphomonoester.</text>
        <dbReference type="EC" id="3.1.26.3"/>
    </reaction>
</comment>
<keyword evidence="8" id="KW-0690">Ribosome biogenesis</keyword>
<sequence>MDNVPLNAECPYYWAADSSQTENFTYYSNSPFNYPTQVAPPPPSYSVPPPNYGNYNYSNESYFPVPPPESDTTYPVASVTSYCSYEYQNRTSTQENQDYYASSYSQTQATNYNYNWSSKNPYQTEGKIDTGKWGTENASWSIQTSVTNSNLKTKTVCADVRHKPLDTDLRRSNSPENRFHLNKFNTRRKYDDYFSRSRGRSKERRNSRERFYKRRSRSLDKKSYMSNNFFNNHCSARSERSKSRSKRSESRSRSKRSESRSRNRRSLSRSRSKRRSRSQESHSSMQSMRSNNHLKHKSLSEREMLLEKYRRNYCATSEDIKRKLNELESDGTFERKIWTRTAPADLYYNRDEKKSKLMRGTKKLIELCDDFKTILIDRADAARADHSPYEPPPRKTRARLCRHKSEACSSSSTDSDDSVDEDDRTMEELMAKKQHPQRLHPEMWFNDPGEMNDGPLCRCSAKSRRSGIRHGIYAGEGALEKCDPNTNNADKLFHYRITISPPTNFLTKTPTIIKHDEHEFIFEGFSMFSHFPLVKLPTCKVIRFNIEYTVLYIEEKMPENFTIRELDYFQNYLFQEVLELVDFDLQAAQDKNGCGQFHFMPRFVRDLPDNGQEILSMNEVLSYLIKSSSLLINPDELPKLLEMPQFQWQNFADEVKGMVVTYPGKKPCSVRVDQLDRSQTDQPPGVIAYPEIVHFGIRPPQLSYAGNTDYQRAWRDYVKFRHLLANMPKPSFEDKRKLEAKENKLQELRTQSKMKRDVTVDVSSDGFYRTGIMCDIVQHAMLIPVLVCHLRFHKSLDNLEQSLNYRFKNRYLLQLALTHPSYRENFGTNPDHARNSLTNCGIRQPEYGDRRIHYMNTRKRGINTLINIMSRFGAKKETESSIAHNERLEFLGDAVVEFLTSIHLFHMFPDLEEGGLATYRAAIVQNQHLAVLAKKLNLEQYMLYAHGSDLCHDLELRHAMANCFEALMGALFLDGGIKIADTVFGETLFKEEQDLLNMWVNYPRHPLQEQEPTGDRQWIPSFELLQKLTKFEDGIGVEFSHIRLLARAFTDRSIGYTNLTLGSNQRLEFLGDTVLQLIVSEYLYKFFPEHHEGHLSLLRSSLVNNKTQAVVCDDLGMTQYAVYGNPKAELKTKDRADLLEAFLGALYVDKGLIYCQVFCNVCFFPRLQDFIMNQDWNDPKSKLQQCCLTLRTMDGGEPDIPVYKVIECKGPTNTRVYTVAVYFQGKRLAKASGHSIQEAEMNSAKEALEKSQDLFPQLDHQKRVIAKSMKMQSWSQSLSKYRMLHSYKLDDRNSEDSDIESHRKRRSRSRERDKRNSRSRERYDSVDRRLRDRHGKHESSSSPSTRNKSAERNSSSDNSILNCVDNVAQEEEDESVKVGKKRRRISVSSDSSSNEACNSNVSELERKSEMPFSEKKIKKIRL</sequence>
<dbReference type="GO" id="GO:0003723">
    <property type="term" value="F:RNA binding"/>
    <property type="evidence" value="ECO:0007669"/>
    <property type="project" value="UniProtKB-UniRule"/>
</dbReference>
<keyword evidence="16" id="KW-0221">Differentiation</keyword>
<dbReference type="GO" id="GO:0070877">
    <property type="term" value="C:microprocessor complex"/>
    <property type="evidence" value="ECO:0007669"/>
    <property type="project" value="TreeGrafter"/>
</dbReference>
<accession>A0AAJ7E2W2</accession>
<feature type="compositionally biased region" description="Basic and acidic residues" evidence="25">
    <location>
        <begin position="1403"/>
        <end position="1415"/>
    </location>
</feature>
<keyword evidence="9" id="KW-0540">Nuclease</keyword>
<dbReference type="SMART" id="SM00358">
    <property type="entry name" value="DSRM"/>
    <property type="match status" value="1"/>
</dbReference>
<feature type="compositionally biased region" description="Basic and acidic residues" evidence="25">
    <location>
        <begin position="1290"/>
        <end position="1301"/>
    </location>
</feature>
<evidence type="ECO:0000256" key="25">
    <source>
        <dbReference type="SAM" id="MobiDB-lite"/>
    </source>
</evidence>
<dbReference type="EC" id="3.1.26.3" evidence="6"/>
<dbReference type="PANTHER" id="PTHR11207:SF0">
    <property type="entry name" value="RIBONUCLEASE 3"/>
    <property type="match status" value="1"/>
</dbReference>
<dbReference type="GO" id="GO:0004525">
    <property type="term" value="F:ribonuclease III activity"/>
    <property type="evidence" value="ECO:0007669"/>
    <property type="project" value="UniProtKB-EC"/>
</dbReference>
<dbReference type="SUPFAM" id="SSF69065">
    <property type="entry name" value="RNase III domain-like"/>
    <property type="match status" value="2"/>
</dbReference>
<comment type="subcellular location">
    <subcellularLocation>
        <location evidence="4">Nucleus</location>
    </subcellularLocation>
</comment>
<evidence type="ECO:0000256" key="17">
    <source>
        <dbReference type="ARBA" id="ARBA00023211"/>
    </source>
</evidence>
<feature type="compositionally biased region" description="Basic and acidic residues" evidence="25">
    <location>
        <begin position="236"/>
        <end position="261"/>
    </location>
</feature>
<dbReference type="InterPro" id="IPR011907">
    <property type="entry name" value="RNase_III"/>
</dbReference>
<dbReference type="PROSITE" id="PS00517">
    <property type="entry name" value="RNASE_3_1"/>
    <property type="match status" value="1"/>
</dbReference>
<evidence type="ECO:0000256" key="20">
    <source>
        <dbReference type="ARBA" id="ARBA00060285"/>
    </source>
</evidence>
<keyword evidence="14" id="KW-0460">Magnesium</keyword>
<dbReference type="RefSeq" id="XP_011505854.1">
    <property type="nucleotide sequence ID" value="XM_011507552.1"/>
</dbReference>
<evidence type="ECO:0000259" key="26">
    <source>
        <dbReference type="PROSITE" id="PS50137"/>
    </source>
</evidence>
<evidence type="ECO:0000256" key="9">
    <source>
        <dbReference type="ARBA" id="ARBA00022722"/>
    </source>
</evidence>
<feature type="compositionally biased region" description="Basic and acidic residues" evidence="25">
    <location>
        <begin position="1310"/>
        <end position="1339"/>
    </location>
</feature>
<evidence type="ECO:0000256" key="19">
    <source>
        <dbReference type="ARBA" id="ARBA00032486"/>
    </source>
</evidence>
<comment type="function">
    <text evidence="20">Executes the initial step of microRNA (miRNA) processing in the nucleus, that is the cleavage of pri-miRNA to release pre-miRNA. Involved in pre-rRNA processing. Cleaves double-strand RNA and does not cleave single-strand RNA. Involved in fertility. Required for the function or synthesis of the let-7 miRNA.</text>
</comment>
<feature type="compositionally biased region" description="Polar residues" evidence="25">
    <location>
        <begin position="1340"/>
        <end position="1361"/>
    </location>
</feature>
<evidence type="ECO:0000313" key="28">
    <source>
        <dbReference type="Proteomes" id="UP000695007"/>
    </source>
</evidence>
<dbReference type="FunFam" id="1.10.1520.10:FF:000002">
    <property type="entry name" value="Drosha ribonuclease III"/>
    <property type="match status" value="1"/>
</dbReference>
<dbReference type="SMART" id="SM00535">
    <property type="entry name" value="RIBOc"/>
    <property type="match status" value="2"/>
</dbReference>
<keyword evidence="12" id="KW-0255">Endonuclease</keyword>
<comment type="cofactor">
    <cofactor evidence="2">
        <name>Mn(2+)</name>
        <dbReference type="ChEBI" id="CHEBI:29035"/>
    </cofactor>
</comment>
<evidence type="ECO:0000256" key="3">
    <source>
        <dbReference type="ARBA" id="ARBA00001946"/>
    </source>
</evidence>
<dbReference type="HAMAP" id="MF_00104">
    <property type="entry name" value="RNase_III"/>
    <property type="match status" value="1"/>
</dbReference>
<feature type="region of interest" description="Disordered" evidence="25">
    <location>
        <begin position="383"/>
        <end position="423"/>
    </location>
</feature>
<dbReference type="GO" id="GO:0046872">
    <property type="term" value="F:metal ion binding"/>
    <property type="evidence" value="ECO:0007669"/>
    <property type="project" value="UniProtKB-KW"/>
</dbReference>
<dbReference type="FunFam" id="3.30.160.20:FF:000012">
    <property type="entry name" value="Drosha ribonuclease III"/>
    <property type="match status" value="1"/>
</dbReference>
<feature type="compositionally biased region" description="Polar residues" evidence="25">
    <location>
        <begin position="224"/>
        <end position="234"/>
    </location>
</feature>
<evidence type="ECO:0000256" key="14">
    <source>
        <dbReference type="ARBA" id="ARBA00022842"/>
    </source>
</evidence>
<keyword evidence="17" id="KW-0464">Manganese</keyword>
<dbReference type="InterPro" id="IPR000999">
    <property type="entry name" value="RNase_III_dom"/>
</dbReference>
<feature type="region of interest" description="Disordered" evidence="25">
    <location>
        <begin position="1290"/>
        <end position="1422"/>
    </location>
</feature>
<feature type="compositionally biased region" description="Acidic residues" evidence="25">
    <location>
        <begin position="414"/>
        <end position="423"/>
    </location>
</feature>
<dbReference type="GO" id="GO:0031053">
    <property type="term" value="P:primary miRNA processing"/>
    <property type="evidence" value="ECO:0007669"/>
    <property type="project" value="TreeGrafter"/>
</dbReference>
<feature type="domain" description="DRBM" evidence="26">
    <location>
        <begin position="1178"/>
        <end position="1253"/>
    </location>
</feature>
<evidence type="ECO:0000256" key="23">
    <source>
        <dbReference type="PROSITE-ProRule" id="PRU00266"/>
    </source>
</evidence>
<feature type="compositionally biased region" description="Basic residues" evidence="25">
    <location>
        <begin position="262"/>
        <end position="276"/>
    </location>
</feature>
<dbReference type="PROSITE" id="PS50137">
    <property type="entry name" value="DS_RBD"/>
    <property type="match status" value="1"/>
</dbReference>
<dbReference type="Gene3D" id="3.30.160.20">
    <property type="match status" value="1"/>
</dbReference>
<evidence type="ECO:0000256" key="24">
    <source>
        <dbReference type="SAM" id="Coils"/>
    </source>
</evidence>
<feature type="compositionally biased region" description="Low complexity" evidence="25">
    <location>
        <begin position="1386"/>
        <end position="1400"/>
    </location>
</feature>
<organism evidence="28 29">
    <name type="scientific">Ceratosolen solmsi marchali</name>
    <dbReference type="NCBI Taxonomy" id="326594"/>
    <lineage>
        <taxon>Eukaryota</taxon>
        <taxon>Metazoa</taxon>
        <taxon>Ecdysozoa</taxon>
        <taxon>Arthropoda</taxon>
        <taxon>Hexapoda</taxon>
        <taxon>Insecta</taxon>
        <taxon>Pterygota</taxon>
        <taxon>Neoptera</taxon>
        <taxon>Endopterygota</taxon>
        <taxon>Hymenoptera</taxon>
        <taxon>Apocrita</taxon>
        <taxon>Proctotrupomorpha</taxon>
        <taxon>Chalcidoidea</taxon>
        <taxon>Agaonidae</taxon>
        <taxon>Agaoninae</taxon>
        <taxon>Ceratosolen</taxon>
    </lineage>
</organism>
<dbReference type="InterPro" id="IPR058938">
    <property type="entry name" value="Helical_CED_Drosha"/>
</dbReference>
<dbReference type="KEGG" id="csol:105368531"/>
<keyword evidence="11" id="KW-0677">Repeat</keyword>
<evidence type="ECO:0000256" key="1">
    <source>
        <dbReference type="ARBA" id="ARBA00000109"/>
    </source>
</evidence>
<keyword evidence="28" id="KW-1185">Reference proteome</keyword>
<keyword evidence="16" id="KW-0334">Gonadal differentiation</keyword>
<evidence type="ECO:0000256" key="8">
    <source>
        <dbReference type="ARBA" id="ARBA00022517"/>
    </source>
</evidence>
<dbReference type="Gene3D" id="1.10.1520.10">
    <property type="entry name" value="Ribonuclease III domain"/>
    <property type="match status" value="2"/>
</dbReference>
<dbReference type="InterPro" id="IPR036389">
    <property type="entry name" value="RNase_III_sf"/>
</dbReference>
<dbReference type="CDD" id="cd00593">
    <property type="entry name" value="RIBOc"/>
    <property type="match status" value="2"/>
</dbReference>
<evidence type="ECO:0000256" key="5">
    <source>
        <dbReference type="ARBA" id="ARBA00010183"/>
    </source>
</evidence>
<keyword evidence="15 23" id="KW-0694">RNA-binding</keyword>
<dbReference type="Pfam" id="PF14622">
    <property type="entry name" value="Ribonucleas_3_3"/>
    <property type="match status" value="1"/>
</dbReference>
<feature type="region of interest" description="Disordered" evidence="25">
    <location>
        <begin position="192"/>
        <end position="299"/>
    </location>
</feature>
<dbReference type="CTD" id="29102"/>
<proteinExistence type="inferred from homology"/>
<keyword evidence="24" id="KW-0175">Coiled coil</keyword>
<feature type="compositionally biased region" description="Low complexity" evidence="25">
    <location>
        <begin position="281"/>
        <end position="290"/>
    </location>
</feature>
<evidence type="ECO:0000256" key="21">
    <source>
        <dbReference type="ARBA" id="ARBA00078955"/>
    </source>
</evidence>
<evidence type="ECO:0000313" key="29">
    <source>
        <dbReference type="RefSeq" id="XP_011505854.1"/>
    </source>
</evidence>
<dbReference type="InterPro" id="IPR014720">
    <property type="entry name" value="dsRBD_dom"/>
</dbReference>
<gene>
    <name evidence="29" type="primary">LOC105368531</name>
</gene>
<name>A0AAJ7E2W2_9HYME</name>
<comment type="cofactor">
    <cofactor evidence="3">
        <name>Mg(2+)</name>
        <dbReference type="ChEBI" id="CHEBI:18420"/>
    </cofactor>
</comment>
<evidence type="ECO:0000256" key="16">
    <source>
        <dbReference type="ARBA" id="ARBA00023156"/>
    </source>
</evidence>
<dbReference type="GO" id="GO:0006364">
    <property type="term" value="P:rRNA processing"/>
    <property type="evidence" value="ECO:0007669"/>
    <property type="project" value="InterPro"/>
</dbReference>
<evidence type="ECO:0000256" key="12">
    <source>
        <dbReference type="ARBA" id="ARBA00022759"/>
    </source>
</evidence>
<keyword evidence="18" id="KW-0539">Nucleus</keyword>
<dbReference type="Proteomes" id="UP000695007">
    <property type="component" value="Unplaced"/>
</dbReference>
<dbReference type="PANTHER" id="PTHR11207">
    <property type="entry name" value="RIBONUCLEASE III"/>
    <property type="match status" value="1"/>
</dbReference>
<reference evidence="29" key="1">
    <citation type="submission" date="2025-08" db="UniProtKB">
        <authorList>
            <consortium name="RefSeq"/>
        </authorList>
    </citation>
    <scope>IDENTIFICATION</scope>
</reference>
<feature type="coiled-coil region" evidence="24">
    <location>
        <begin position="731"/>
        <end position="758"/>
    </location>
</feature>